<comment type="similarity">
    <text evidence="10">Belongs to the ATPase A chain family.</text>
</comment>
<dbReference type="CDD" id="cd00653">
    <property type="entry name" value="RNA_pol_B_RPB2"/>
    <property type="match status" value="1"/>
</dbReference>
<comment type="catalytic activity">
    <reaction evidence="39 41">
        <text>RNA(n) + a ribonucleoside 5'-triphosphate = RNA(n+1) + diphosphate</text>
        <dbReference type="Rhea" id="RHEA:21248"/>
        <dbReference type="Rhea" id="RHEA-COMP:14527"/>
        <dbReference type="Rhea" id="RHEA-COMP:17342"/>
        <dbReference type="ChEBI" id="CHEBI:33019"/>
        <dbReference type="ChEBI" id="CHEBI:61557"/>
        <dbReference type="ChEBI" id="CHEBI:140395"/>
        <dbReference type="EC" id="2.7.7.6"/>
    </reaction>
</comment>
<evidence type="ECO:0000256" key="22">
    <source>
        <dbReference type="ARBA" id="ARBA00022692"/>
    </source>
</evidence>
<dbReference type="SMART" id="SM00663">
    <property type="entry name" value="RPOLA_N"/>
    <property type="match status" value="1"/>
</dbReference>
<dbReference type="InterPro" id="IPR027417">
    <property type="entry name" value="P-loop_NTPase"/>
</dbReference>
<dbReference type="InterPro" id="IPR007066">
    <property type="entry name" value="RNA_pol_Rpb1_3"/>
</dbReference>
<dbReference type="GO" id="GO:0033177">
    <property type="term" value="C:proton-transporting two-sector ATPase complex, proton-transporting domain"/>
    <property type="evidence" value="ECO:0007669"/>
    <property type="project" value="InterPro"/>
</dbReference>
<comment type="similarity">
    <text evidence="9">Belongs to the ATPase C chain family.</text>
</comment>
<dbReference type="SUPFAM" id="SSF81333">
    <property type="entry name" value="F1F0 ATP synthase subunit C"/>
    <property type="match status" value="1"/>
</dbReference>
<keyword evidence="24" id="KW-0479">Metal-binding</keyword>
<evidence type="ECO:0000256" key="9">
    <source>
        <dbReference type="ARBA" id="ARBA00006704"/>
    </source>
</evidence>
<dbReference type="Pfam" id="PF04998">
    <property type="entry name" value="RNA_pol_Rpb1_5"/>
    <property type="match status" value="2"/>
</dbReference>
<dbReference type="GO" id="GO:0003677">
    <property type="term" value="F:DNA binding"/>
    <property type="evidence" value="ECO:0007669"/>
    <property type="project" value="InterPro"/>
</dbReference>
<keyword evidence="20" id="KW-0934">Plastid</keyword>
<dbReference type="InterPro" id="IPR038662">
    <property type="entry name" value="ATP_synth_F0_csu_sf"/>
</dbReference>
<evidence type="ECO:0000313" key="46">
    <source>
        <dbReference type="EMBL" id="QCE13735.1"/>
    </source>
</evidence>
<dbReference type="InterPro" id="IPR035908">
    <property type="entry name" value="F0_ATP_A_sf"/>
</dbReference>
<comment type="function">
    <text evidence="1">Produces ATP from ADP in the presence of a proton gradient across the membrane. The alpha chain is a regulatory subunit.</text>
</comment>
<dbReference type="PROSITE" id="PS00963">
    <property type="entry name" value="RIBOSOMAL_S2_2"/>
    <property type="match status" value="1"/>
</dbReference>
<dbReference type="Gene3D" id="1.10.150.390">
    <property type="match status" value="1"/>
</dbReference>
<dbReference type="InterPro" id="IPR023591">
    <property type="entry name" value="Ribosomal_uS2_flav_dom_sf"/>
</dbReference>
<dbReference type="HAMAP" id="MF_01323">
    <property type="entry name" value="RNApol_bact_RpoC1"/>
    <property type="match status" value="1"/>
</dbReference>
<dbReference type="PROSITE" id="PS01166">
    <property type="entry name" value="RNA_POL_BETA"/>
    <property type="match status" value="1"/>
</dbReference>
<dbReference type="InterPro" id="IPR000194">
    <property type="entry name" value="ATPase_F1/V1/A1_a/bsu_nucl-bd"/>
</dbReference>
<keyword evidence="35" id="KW-0139">CF(1)</keyword>
<comment type="subunit">
    <text evidence="15">F-type ATPases have 2 components, CF(1) - the catalytic core - and CF(0) - the membrane proton channel. CF(1) has five subunits: alpha(3), beta(3), gamma(1), delta(1), epsilon(1). CF(0) has three main subunits: a, b and c.</text>
</comment>
<evidence type="ECO:0000256" key="28">
    <source>
        <dbReference type="ARBA" id="ARBA00022840"/>
    </source>
</evidence>
<proteinExistence type="inferred from homology"/>
<evidence type="ECO:0000256" key="1">
    <source>
        <dbReference type="ARBA" id="ARBA00003784"/>
    </source>
</evidence>
<feature type="domain" description="RNA polymerase N-terminal" evidence="45">
    <location>
        <begin position="1300"/>
        <end position="1581"/>
    </location>
</feature>
<dbReference type="Gene3D" id="2.40.270.10">
    <property type="entry name" value="DNA-directed RNA polymerase, subunit 2, domain 6"/>
    <property type="match status" value="1"/>
</dbReference>
<evidence type="ECO:0000256" key="27">
    <source>
        <dbReference type="ARBA" id="ARBA00022833"/>
    </source>
</evidence>
<evidence type="ECO:0000256" key="4">
    <source>
        <dbReference type="ARBA" id="ARBA00004167"/>
    </source>
</evidence>
<keyword evidence="26" id="KW-0375">Hydrogen ion transport</keyword>
<dbReference type="HAMAP" id="MF_00291_B">
    <property type="entry name" value="Ribosomal_uS2_B"/>
    <property type="match status" value="1"/>
</dbReference>
<dbReference type="InterPro" id="IPR005706">
    <property type="entry name" value="Ribosomal_uS2_bac/mit/plastid"/>
</dbReference>
<dbReference type="InterPro" id="IPR033732">
    <property type="entry name" value="ATP_synth_F1_a_nt-bd_dom"/>
</dbReference>
<dbReference type="InterPro" id="IPR001865">
    <property type="entry name" value="Ribosomal_uS2"/>
</dbReference>
<evidence type="ECO:0000256" key="24">
    <source>
        <dbReference type="ARBA" id="ARBA00022723"/>
    </source>
</evidence>
<dbReference type="FunFam" id="1.10.1790.20:FF:000002">
    <property type="entry name" value="DNA-directed RNA polymerase subunit beta"/>
    <property type="match status" value="1"/>
</dbReference>
<dbReference type="GO" id="GO:0003735">
    <property type="term" value="F:structural constituent of ribosome"/>
    <property type="evidence" value="ECO:0007669"/>
    <property type="project" value="InterPro"/>
</dbReference>
<dbReference type="Gene3D" id="3.40.50.10490">
    <property type="entry name" value="Glucose-6-phosphate isomerase like protein, domain 1"/>
    <property type="match status" value="1"/>
</dbReference>
<dbReference type="Gene3D" id="2.30.150.10">
    <property type="entry name" value="DNA-directed RNA polymerase, beta subunit, external 1 domain"/>
    <property type="match status" value="1"/>
</dbReference>
<evidence type="ECO:0000256" key="16">
    <source>
        <dbReference type="ARBA" id="ARBA00022448"/>
    </source>
</evidence>
<evidence type="ECO:0000256" key="15">
    <source>
        <dbReference type="ARBA" id="ARBA00011648"/>
    </source>
</evidence>
<dbReference type="GO" id="GO:0015935">
    <property type="term" value="C:small ribosomal subunit"/>
    <property type="evidence" value="ECO:0007669"/>
    <property type="project" value="InterPro"/>
</dbReference>
<comment type="subcellular location">
    <subcellularLocation>
        <location evidence="3">Membrane</location>
        <topology evidence="3">Multi-pass membrane protein</topology>
    </subcellularLocation>
    <subcellularLocation>
        <location evidence="5">Membrane</location>
        <topology evidence="5">Peripheral membrane protein</topology>
    </subcellularLocation>
    <subcellularLocation>
        <location evidence="4">Membrane</location>
        <topology evidence="4">Single-pass membrane protein</topology>
    </subcellularLocation>
    <subcellularLocation>
        <location evidence="7">Mitochondrion inner membrane</location>
    </subcellularLocation>
    <subcellularLocation>
        <location evidence="6">Plastid</location>
        <location evidence="6">Chloroplast</location>
    </subcellularLocation>
</comment>
<keyword evidence="23 41" id="KW-0548">Nucleotidyltransferase</keyword>
<dbReference type="InterPro" id="IPR015712">
    <property type="entry name" value="DNA-dir_RNA_pol_su2"/>
</dbReference>
<dbReference type="InterPro" id="IPR007641">
    <property type="entry name" value="RNA_pol_Rpb2_7"/>
</dbReference>
<keyword evidence="30 40" id="KW-0689">Ribosomal protein</keyword>
<comment type="function">
    <text evidence="2 41">DNA-dependent RNA polymerase catalyzes the transcription of DNA into RNA using the four ribonucleoside triphosphates as substrates.</text>
</comment>
<evidence type="ECO:0000256" key="6">
    <source>
        <dbReference type="ARBA" id="ARBA00004229"/>
    </source>
</evidence>
<dbReference type="InterPro" id="IPR000793">
    <property type="entry name" value="ATP_synth_asu_C"/>
</dbReference>
<dbReference type="HAMAP" id="MF_01346">
    <property type="entry name" value="ATP_synth_alpha_bact"/>
    <property type="match status" value="1"/>
</dbReference>
<evidence type="ECO:0000256" key="42">
    <source>
        <dbReference type="RuleBase" id="RU363031"/>
    </source>
</evidence>
<dbReference type="Gene3D" id="2.40.50.150">
    <property type="match status" value="1"/>
</dbReference>
<dbReference type="Gene3D" id="2.40.50.100">
    <property type="match status" value="1"/>
</dbReference>
<evidence type="ECO:0000256" key="35">
    <source>
        <dbReference type="ARBA" id="ARBA00023196"/>
    </source>
</evidence>
<dbReference type="GO" id="GO:0000428">
    <property type="term" value="C:DNA-directed RNA polymerase complex"/>
    <property type="evidence" value="ECO:0007669"/>
    <property type="project" value="UniProtKB-KW"/>
</dbReference>
<feature type="transmembrane region" description="Helical" evidence="44">
    <location>
        <begin position="3458"/>
        <end position="3480"/>
    </location>
</feature>
<dbReference type="InterPro" id="IPR035921">
    <property type="entry name" value="F/V-ATP_Csub_sf"/>
</dbReference>
<name>A0A4D6NNC8_VIGUN</name>
<dbReference type="CDD" id="cd01609">
    <property type="entry name" value="RNAP_beta'_N"/>
    <property type="match status" value="1"/>
</dbReference>
<dbReference type="Pfam" id="PF00306">
    <property type="entry name" value="ATP-synt_ab_C"/>
    <property type="match status" value="1"/>
</dbReference>
<dbReference type="InterPro" id="IPR010243">
    <property type="entry name" value="RNA_pol_bsu_bac"/>
</dbReference>
<comment type="similarity">
    <text evidence="8 40">Belongs to the universal ribosomal protein uS2 family.</text>
</comment>
<sequence length="4070" mass="459491">MLGGGNEAISTIPGFNQIQFEGFCRFIEQGLTEELYKFPKIEDTDQEIEFQLFVETYQLVEPLIKERDAVYESRTYSSELYVSAGLVWKNSRDMQEQTIFIGNIPLMNSLGTSIVNGIYRIVINQILQSPGIYYRSELDHNGISVYTGIIISDWGGRLELEIDRKARIWARVSRKQKISILVLLSAMGSNLREILENVCYPEIFLSFLNDKEKKKIGSKENAILEFYQQFACVGGDPVVSESLCKELQKKFFQQRCELGRVGRRNMNRRLNLDIPQNNIFLLPRDILAAADHLIGMKFGMGTLDDMNHLKNKRIRSVADLLQDQFGLALVRLENMVRGTICGAIKHKLIPTPQNLVTSTPLTTTYESFFGLHPLSQVLDRTNPLTQIVHGRKSSYLGPGGLTGRTASFRIRDIHPSHYGRICPIDTSEGINVGLIGSLAIHAKIGYWGSLESPFYEISERSKRMLYLSPSKDEYYMVAAGNSLALNRGIQEEQVVPARYRQEFLTIEWEQVHFRSIFPFQYFSIGASLIPFIEHNDANRALMSSNMQRQAVPLSRSEKCIVGTGLERQVALDSGVTAIAEHEGKVIYTDTDKIILSGNGATRNIPLVIYQRSNKNTCMHQKPQVRRGKCIKKGQILADGAATVGGELALGKNVLVAYMPWEGYNSEDAVLISERLVYGDIYTSFHIRKYEIQTHVTSNGPERITNEIPHLEAHLLRNLDKNGIVRLGSWVKTGDILVGKLTPQMAKESSYAPEDRLLRAILGIQVSTSKETCLKLPIGGRGRVIDVRWIQKKGGSSYNPETIRVYISQKREIKVGDKVAGRHGNKGIVSKILSRQDMPYLQDGRPVDMVFNPLGVPSRMNVGQIFECSLGLAGGLLDRHYRIAPFDERYEQEASRKLVFSELYEASKQTANPWVFEPEYPGKSRIFDGRTGDPFEQPVIIGKPYILKLIHQVDDKIHGRSSGHYALVTQQPLRGRAKQGGQRVGEMEVWALEGFGVAHILQEMLTYKSDHIRARQEVLGRKLNRNEMNQNFSSMIDRYKHQQLRIGLVSPHQISAWAKKTLPNGEVVGEVTKPYTFHYKTNKPEKDGLFCERIFGPIKSGICACGNYRVIGDEKKDPRFCEQCGVEFVDSRIRRYQMGYIKLACPVTHIPNEKLSSHSIELGCPGSGMSLGRSNMKLRIMGVFSTPKPIAKKPTFLRLRGSFEYEIQSWKYSIPLFFTTQGFDTFRNREISTGAGAIREQLADLDLRIIIDYSLVEWKELGEEGPTGNEWEDRKVGRRRDFLVRRMELAKHFIRTNIEPEWMVLCLLPVLPPELRPIIQIDGGKLMSSDINELYRRVIYRNNTLIDLLTTSRSTPGELVMCQEKLVQEAVDTLLDNGIRGQPMRDGHNKVYKSFSDVIEGKEGRFRETLLGKRVDYSGRSVIVVGPSLSLHRCGLPREIAIELFQTFVIRGLIRQHFASNIGVAKSKIREKEPVVWEILQEVMQGHPVLLNRAPTLHRLGIQAFQPILVEGHAICLHPLVCKGFNADFDGDQMAVHVPLSLEAQAEARLLMFSHMNLLSPAIGDPISVPTQDMLIGLYVLTSGNRRGICANRYNPCNRRNYQNKRIDDNNYKYTKEPFFCNSYDAIGAYRQKRINLDSPLWLRWRLDQRVITSRETPIEVHYESLGTYHEIYGHYLIVRSIKKEIICIYVRTTVGHISLYREIEEAIQGSPRTIVPEFLCESRSRKGSFPIIDSNPLSNPTQRNREVLMAERANLVFHNKVIDGTAIKRLISRLIDHFGMAYTSHILDQVKTLGFRQATATSISLGIDDLLTIPSKGWLVQDAEQQSFILEKHHHYGNVHAVEKLRQSIEIWYATSEYLRQEMNPNFRMTDPFNPVHMMSFSGARGNASQVHQLVGMRGLMSDPQGQMIDLPIQSNLREGLSLTEYIISCYGARKGVVDTAVRTSDAGYLTRRLVEVVQHIVVRRTDCGTIRGISVSPQNGMMPERIFIQTLIGRVLADDIYIGPRCIAVRNQDIGIGLVTRFITFQTQPISIRTPFTCKSTSWICRLCYGRSPTHGDLVELGEAVGIIAGQSIGEPGTQLTLRTFHTGGVFTGGTAEHVRAPSNGKIKFNEDLVHPTRTRHGHPAFLCYIDLYVTIESENLIHNVTIPPKSLILVQNDQYIESEQVIAEIRAGAYTLNFKERVRKHIYSDSEGEMHWSTDVYHAPEFTYSNVHLLPKTSHLWILSGGSCRSSAVPFSLHKDQDQTNVHSLSAEGRYISSLSVNTVNNDQVKHNSLNLSGKKESSIPDYSEFNRIIYTGHCNLILPTILHDNSDVFLLTKRRRNRFIIPFQSIQEREKELMPRPGISIEIPINGIFRRNSILAYFDDPQYRRKSSGITKYGTIGLHSILKKEDLIEYRGVKEFKPKYQTKVDRFFFIPEEVHILPESSSIMVRNNSIIGIDTRITLNTRSRVGGLVRMERKKKRIELKIFSGDIHFPGEMDKIFRHSGILIPPGTVKKNSKESKKLKNWIYVQWITPTKKKYFVLVRPVIIYEIADGINLATLFPQDPLRERDNLELRVVNYILYGNGKPIRGISGTSIQLVRTCLLLNWDQDKKNSSIEEARSSFIEVSANGLIQDFLRINLVKSHTSYIRKRNDPLGSGLTSDNRSDRTNINPFDSIYSKARIQQPFSHSQNQGTFRTLLNRSKESQSLIILSSYNCFQMSPFNDLKYYNGIKESIKRDLLIPITNSLGPFGTASQIDNFYSFYHLITHNQISLTKYLQLANLKQTSQVFQYYLMDENERISNSDTNILLNSFNLNWHFLHHNYNHNYCDETSTIISLGQFICENLCIAQKGSHLKSGQVIIVQIDSVVIRSAKPYLATPGATVHGHYGEILSEGDTFVTFIYEKSRSGDITQGLPKVEQVLEVRSIDSISMNLEKRVEGWNECITRILGIPWGFMIGAELTIVQSRISLVNKIQKVYRSQGVQIHNRHIEIIVRQITSKVLVSEDGMSNVFSPGELIGLLRAERTGRALEEAICYRAILLGITKASLNTQSFISEASFQETARVLAKAALRGRIDWLKGLKENVVLGGMIPVEKKKKRRKEVWGEMTRRYWNINLEEMMEAGVHFGHGTRKWNPRMAPYISAKRKGIHIINLTRTARFLSEACDLVFDAASRGKQFLIVGTKNKAADSVARAAIKARCHYVNKKWLGGMLTNWYTTETRLHKFRDLRTEQKTGRLNRLPKRDAAVLKRQLFHLQTYLGGIKYMTGLPDIVIIVDQQEEYTALRECITLGIPTICLIDTNCDPDLADISIPANDDAIASIRLILNKLVFAIWSAIIAVRNPQTIPTDGQNFFEYVLEFIRDVSKTQIGEEYVAYFYAGLTKKGLGYFGKYIQPTPILLPINILEDFTKPLSLSFRLFGNILADELVVVVLVSLVPSVVPIPVMFLGLFTSGIQALIFATLAAAYIGESMEGYEEILMNPIISAASVIAAGLAVGLASIGPGVGQGTAAGQAVEGIARQPEAEGKIRDNRKQKIWRTIRNSEELQENAIEQLEKAQARLRKVETEADLFRVNGYSEIKREKLNLINSIYTTLEQLENYKNEAIDFEQQRVINQVRQRVLQQALQGALGTLNNEISKIIRERIEQYNTEVKIVNTGTVLQVGDGIARIYGLDEVMAGELVEFEEGTIGIALNLESKNVGVVLMGDGLLIQEGSSVKATGRIAQIPPLQTGLIAIDSMIPIGRGQRELIIGDRQTGKTAVATDTILNQQGQNVICVYVAVGQKASSVAQVVTTLQERGAMEYTIVVAETADSPATLQYLAPYTGAALAEYFMYRERHTLIIYDDLSKQAQAYRQMSLLLRRPPGREAYPGDVFYLHSRLLERAAKLSSQLGEGSMTALPIVETQSGDVSAYIPTNVISITDGQIFLSADLFNAGIRPAINVGISVSRVGSAAQIKAMKQVAGKLKLELAQFAELEAFAQFASDLDKATQNQLARGQRLRELLKQSQSAPLTVEEQIVTIYTGTNGYLDSLEIGQVRKFLVELRAYLKTNKPQFKEIISSTKTFTGEAEALLKDAIKEQMELFLFQEQVEKN</sequence>
<gene>
    <name evidence="46" type="ORF">DEO72_LG11g731</name>
</gene>
<evidence type="ECO:0000256" key="34">
    <source>
        <dbReference type="ARBA" id="ARBA00023163"/>
    </source>
</evidence>
<dbReference type="NCBIfam" id="NF001616">
    <property type="entry name" value="PRK00405.1"/>
    <property type="match status" value="1"/>
</dbReference>
<evidence type="ECO:0000256" key="33">
    <source>
        <dbReference type="ARBA" id="ARBA00023136"/>
    </source>
</evidence>
<dbReference type="InterPro" id="IPR012756">
    <property type="entry name" value="DNA-dir_RpoC2_beta_pp"/>
</dbReference>
<dbReference type="InterPro" id="IPR002146">
    <property type="entry name" value="ATP_synth_b/b'su_bac/chlpt"/>
</dbReference>
<evidence type="ECO:0000256" key="37">
    <source>
        <dbReference type="ARBA" id="ARBA00023310"/>
    </source>
</evidence>
<dbReference type="InterPro" id="IPR023366">
    <property type="entry name" value="ATP_synth_asu-like_sf"/>
</dbReference>
<feature type="coiled-coil region" evidence="43">
    <location>
        <begin position="3519"/>
        <end position="3553"/>
    </location>
</feature>
<dbReference type="SUPFAM" id="SSF50615">
    <property type="entry name" value="N-terminal domain of alpha and beta subunits of F1 ATP synthase"/>
    <property type="match status" value="1"/>
</dbReference>
<dbReference type="InterPro" id="IPR037034">
    <property type="entry name" value="RNA_pol_Rpb2_2_sf"/>
</dbReference>
<keyword evidence="27" id="KW-0862">Zinc</keyword>
<dbReference type="CDD" id="cd18183">
    <property type="entry name" value="ATP-synt_Fo_c_ATPH"/>
    <property type="match status" value="1"/>
</dbReference>
<dbReference type="Pfam" id="PF04565">
    <property type="entry name" value="RNA_pol_Rpb2_3"/>
    <property type="match status" value="1"/>
</dbReference>
<dbReference type="Proteomes" id="UP000501690">
    <property type="component" value="Linkage Group LG11"/>
</dbReference>
<evidence type="ECO:0000256" key="10">
    <source>
        <dbReference type="ARBA" id="ARBA00006810"/>
    </source>
</evidence>
<evidence type="ECO:0000256" key="7">
    <source>
        <dbReference type="ARBA" id="ARBA00004273"/>
    </source>
</evidence>
<dbReference type="GO" id="GO:0032549">
    <property type="term" value="F:ribonucleoside binding"/>
    <property type="evidence" value="ECO:0007669"/>
    <property type="project" value="InterPro"/>
</dbReference>
<dbReference type="Pfam" id="PF00318">
    <property type="entry name" value="Ribosomal_S2"/>
    <property type="match status" value="1"/>
</dbReference>
<evidence type="ECO:0000256" key="8">
    <source>
        <dbReference type="ARBA" id="ARBA00006242"/>
    </source>
</evidence>
<evidence type="ECO:0000256" key="20">
    <source>
        <dbReference type="ARBA" id="ARBA00022640"/>
    </source>
</evidence>
<evidence type="ECO:0000256" key="26">
    <source>
        <dbReference type="ARBA" id="ARBA00022781"/>
    </source>
</evidence>
<protein>
    <recommendedName>
        <fullName evidence="41 42">Multifunctional fusion protein</fullName>
    </recommendedName>
    <domain>
        <recommendedName>
            <fullName evidence="41">DNA-directed RNA polymerase subunit</fullName>
            <ecNumber evidence="41">2.7.7.6</ecNumber>
        </recommendedName>
    </domain>
    <domain>
        <recommendedName>
            <fullName evidence="42">DNA-directed RNA polymerase subunit beta</fullName>
        </recommendedName>
    </domain>
</protein>
<dbReference type="GO" id="GO:0006412">
    <property type="term" value="P:translation"/>
    <property type="evidence" value="ECO:0007669"/>
    <property type="project" value="InterPro"/>
</dbReference>
<dbReference type="Pfam" id="PF05000">
    <property type="entry name" value="RNA_pol_Rpb1_4"/>
    <property type="match status" value="1"/>
</dbReference>
<dbReference type="Gene3D" id="3.90.1110.10">
    <property type="entry name" value="RNA polymerase Rpb2, domain 2"/>
    <property type="match status" value="1"/>
</dbReference>
<keyword evidence="25" id="KW-0547">Nucleotide-binding</keyword>
<dbReference type="InterPro" id="IPR007083">
    <property type="entry name" value="RNA_pol_Rpb1_4"/>
</dbReference>
<dbReference type="Pfam" id="PF04983">
    <property type="entry name" value="RNA_pol_Rpb1_3"/>
    <property type="match status" value="1"/>
</dbReference>
<dbReference type="Gene3D" id="2.40.40.20">
    <property type="match status" value="1"/>
</dbReference>
<dbReference type="InterPro" id="IPR018130">
    <property type="entry name" value="Ribosomal_uS2_CS"/>
</dbReference>
<dbReference type="FunFam" id="3.40.50.300:FF:000002">
    <property type="entry name" value="ATP synthase subunit alpha"/>
    <property type="match status" value="1"/>
</dbReference>
<dbReference type="Pfam" id="PF04560">
    <property type="entry name" value="RNA_pol_Rpb2_7"/>
    <property type="match status" value="1"/>
</dbReference>
<reference evidence="46 47" key="1">
    <citation type="submission" date="2019-04" db="EMBL/GenBank/DDBJ databases">
        <title>An improved genome assembly and genetic linkage map for asparagus bean, Vigna unguiculata ssp. sesquipedialis.</title>
        <authorList>
            <person name="Xia Q."/>
            <person name="Zhang R."/>
            <person name="Dong Y."/>
        </authorList>
    </citation>
    <scope>NUCLEOTIDE SEQUENCE [LARGE SCALE GENOMIC DNA]</scope>
    <source>
        <tissue evidence="46">Leaf</tissue>
    </source>
</reference>
<dbReference type="InterPro" id="IPR007120">
    <property type="entry name" value="DNA-dir_RNAP_su2_dom"/>
</dbReference>
<dbReference type="Gene3D" id="1.20.20.10">
    <property type="entry name" value="F1F0 ATP synthase subunit C"/>
    <property type="match status" value="1"/>
</dbReference>
<dbReference type="Gene3D" id="1.10.287.610">
    <property type="entry name" value="Helix hairpin bin"/>
    <property type="match status" value="1"/>
</dbReference>
<comment type="similarity">
    <text evidence="11 42">Belongs to the RNA polymerase beta chain family.</text>
</comment>
<keyword evidence="47" id="KW-1185">Reference proteome</keyword>
<keyword evidence="19" id="KW-0138">CF(0)</keyword>
<dbReference type="NCBIfam" id="TIGR01011">
    <property type="entry name" value="rpsB_bact"/>
    <property type="match status" value="1"/>
</dbReference>
<keyword evidence="36 40" id="KW-0687">Ribonucleoprotein</keyword>
<dbReference type="Pfam" id="PF00119">
    <property type="entry name" value="ATP-synt_A"/>
    <property type="match status" value="1"/>
</dbReference>
<keyword evidence="31 44" id="KW-1133">Transmembrane helix</keyword>
<evidence type="ECO:0000256" key="11">
    <source>
        <dbReference type="ARBA" id="ARBA00006835"/>
    </source>
</evidence>
<keyword evidence="43" id="KW-0175">Coiled coil</keyword>
<dbReference type="CDD" id="cd00310">
    <property type="entry name" value="ATP-synt_Fo_a_6"/>
    <property type="match status" value="1"/>
</dbReference>
<dbReference type="InterPro" id="IPR006592">
    <property type="entry name" value="RNA_pol_N"/>
</dbReference>
<evidence type="ECO:0000256" key="41">
    <source>
        <dbReference type="RuleBase" id="RU004279"/>
    </source>
</evidence>
<evidence type="ECO:0000256" key="44">
    <source>
        <dbReference type="SAM" id="Phobius"/>
    </source>
</evidence>
<evidence type="ECO:0000256" key="36">
    <source>
        <dbReference type="ARBA" id="ARBA00023274"/>
    </source>
</evidence>
<dbReference type="InterPro" id="IPR007081">
    <property type="entry name" value="RNA_pol_Rpb1_5"/>
</dbReference>
<dbReference type="PANTHER" id="PTHR34995:SF1">
    <property type="entry name" value="DNA-DIRECTED RNA POLYMERASE SUBUNIT BETA"/>
    <property type="match status" value="1"/>
</dbReference>
<dbReference type="SUPFAM" id="SSF47917">
    <property type="entry name" value="C-terminal domain of alpha and beta subunits of F1 ATP synthase"/>
    <property type="match status" value="1"/>
</dbReference>
<dbReference type="GO" id="GO:0045259">
    <property type="term" value="C:proton-transporting ATP synthase complex"/>
    <property type="evidence" value="ECO:0007669"/>
    <property type="project" value="UniProtKB-KW"/>
</dbReference>
<keyword evidence="29" id="KW-1278">Translocase</keyword>
<dbReference type="GO" id="GO:0009507">
    <property type="term" value="C:chloroplast"/>
    <property type="evidence" value="ECO:0007669"/>
    <property type="project" value="UniProtKB-SubCell"/>
</dbReference>
<dbReference type="InterPro" id="IPR005294">
    <property type="entry name" value="ATP_synth_F1_asu"/>
</dbReference>
<dbReference type="Pfam" id="PF00006">
    <property type="entry name" value="ATP-synt_ab"/>
    <property type="match status" value="1"/>
</dbReference>
<comment type="similarity">
    <text evidence="13">Belongs to the ATPase alpha/beta chains family.</text>
</comment>
<evidence type="ECO:0000256" key="2">
    <source>
        <dbReference type="ARBA" id="ARBA00004026"/>
    </source>
</evidence>
<dbReference type="InterPro" id="IPR014724">
    <property type="entry name" value="RNA_pol_RPB2_OB-fold"/>
</dbReference>
<evidence type="ECO:0000259" key="45">
    <source>
        <dbReference type="SMART" id="SM00663"/>
    </source>
</evidence>
<evidence type="ECO:0000256" key="25">
    <source>
        <dbReference type="ARBA" id="ARBA00022741"/>
    </source>
</evidence>
<evidence type="ECO:0000256" key="30">
    <source>
        <dbReference type="ARBA" id="ARBA00022980"/>
    </source>
</evidence>
<evidence type="ECO:0000256" key="18">
    <source>
        <dbReference type="ARBA" id="ARBA00022528"/>
    </source>
</evidence>
<keyword evidence="17 41" id="KW-0240">DNA-directed RNA polymerase</keyword>
<dbReference type="FunFam" id="1.10.132.30:FF:000002">
    <property type="entry name" value="DNA-directed RNA polymerase subunit beta"/>
    <property type="match status" value="1"/>
</dbReference>
<dbReference type="FunFam" id="1.10.287.610:FF:000001">
    <property type="entry name" value="30S ribosomal protein S2"/>
    <property type="match status" value="1"/>
</dbReference>
<dbReference type="Pfam" id="PF04997">
    <property type="entry name" value="RNA_pol_Rpb1_1"/>
    <property type="match status" value="2"/>
</dbReference>
<dbReference type="Gene3D" id="3.40.50.300">
    <property type="entry name" value="P-loop containing nucleotide triphosphate hydrolases"/>
    <property type="match status" value="1"/>
</dbReference>
<dbReference type="InterPro" id="IPR007080">
    <property type="entry name" value="RNA_pol_Rpb1_1"/>
</dbReference>
<dbReference type="PANTHER" id="PTHR34995">
    <property type="entry name" value="DNA-DIRECTED RNA POLYMERASE SUBUNIT BETA"/>
    <property type="match status" value="1"/>
</dbReference>
<dbReference type="InterPro" id="IPR007645">
    <property type="entry name" value="RNA_pol_Rpb2_3"/>
</dbReference>
<keyword evidence="18" id="KW-0150">Chloroplast</keyword>
<dbReference type="FunFam" id="2.40.30.20:FF:000001">
    <property type="entry name" value="ATP synthase subunit alpha"/>
    <property type="match status" value="1"/>
</dbReference>
<comment type="similarity">
    <text evidence="41">Belongs to the RNA polymerase beta' chain family.</text>
</comment>
<dbReference type="Pfam" id="PF00430">
    <property type="entry name" value="ATP-synt_B"/>
    <property type="match status" value="1"/>
</dbReference>
<dbReference type="InterPro" id="IPR042107">
    <property type="entry name" value="DNA-dir_RNA_pol_bsu_ext_1_sf"/>
</dbReference>
<evidence type="ECO:0000256" key="31">
    <source>
        <dbReference type="ARBA" id="ARBA00022989"/>
    </source>
</evidence>
<dbReference type="CDD" id="cd02655">
    <property type="entry name" value="RNAP_beta'_C"/>
    <property type="match status" value="1"/>
</dbReference>
<evidence type="ECO:0000256" key="19">
    <source>
        <dbReference type="ARBA" id="ARBA00022547"/>
    </source>
</evidence>
<dbReference type="InterPro" id="IPR007121">
    <property type="entry name" value="RNA_pol_bsu_CS"/>
</dbReference>
<dbReference type="InterPro" id="IPR050254">
    <property type="entry name" value="RNA_pol_beta''_euk"/>
</dbReference>
<dbReference type="InterPro" id="IPR000568">
    <property type="entry name" value="ATP_synth_F0_asu"/>
</dbReference>
<dbReference type="SUPFAM" id="SSF81336">
    <property type="entry name" value="F1F0 ATP synthase subunit A"/>
    <property type="match status" value="1"/>
</dbReference>
<dbReference type="InterPro" id="IPR002379">
    <property type="entry name" value="ATPase_proteolipid_c-like_dom"/>
</dbReference>
<dbReference type="Gene3D" id="3.90.1800.10">
    <property type="entry name" value="RNA polymerase alpha subunit dimerisation domain"/>
    <property type="match status" value="1"/>
</dbReference>
<keyword evidence="34 41" id="KW-0804">Transcription</keyword>
<dbReference type="EMBL" id="CP039355">
    <property type="protein sequence ID" value="QCE13735.1"/>
    <property type="molecule type" value="Genomic_DNA"/>
</dbReference>
<dbReference type="GO" id="GO:0003899">
    <property type="term" value="F:DNA-directed RNA polymerase activity"/>
    <property type="evidence" value="ECO:0007669"/>
    <property type="project" value="UniProtKB-EC"/>
</dbReference>
<dbReference type="InterPro" id="IPR020003">
    <property type="entry name" value="ATPase_a/bsu_AS"/>
</dbReference>
<dbReference type="Gene3D" id="1.10.40.90">
    <property type="match status" value="1"/>
</dbReference>
<organism evidence="46 47">
    <name type="scientific">Vigna unguiculata</name>
    <name type="common">Cowpea</name>
    <dbReference type="NCBI Taxonomy" id="3917"/>
    <lineage>
        <taxon>Eukaryota</taxon>
        <taxon>Viridiplantae</taxon>
        <taxon>Streptophyta</taxon>
        <taxon>Embryophyta</taxon>
        <taxon>Tracheophyta</taxon>
        <taxon>Spermatophyta</taxon>
        <taxon>Magnoliopsida</taxon>
        <taxon>eudicotyledons</taxon>
        <taxon>Gunneridae</taxon>
        <taxon>Pentapetalae</taxon>
        <taxon>rosids</taxon>
        <taxon>fabids</taxon>
        <taxon>Fabales</taxon>
        <taxon>Fabaceae</taxon>
        <taxon>Papilionoideae</taxon>
        <taxon>50 kb inversion clade</taxon>
        <taxon>NPAAA clade</taxon>
        <taxon>indigoferoid/millettioid clade</taxon>
        <taxon>Phaseoleae</taxon>
        <taxon>Vigna</taxon>
    </lineage>
</organism>
<dbReference type="InterPro" id="IPR038376">
    <property type="entry name" value="ATP_synth_asu_C_sf"/>
</dbReference>
<evidence type="ECO:0000256" key="5">
    <source>
        <dbReference type="ARBA" id="ARBA00004170"/>
    </source>
</evidence>
<keyword evidence="32" id="KW-0406">Ion transport</keyword>
<dbReference type="InterPro" id="IPR034678">
    <property type="entry name" value="RNApol_RpoC1"/>
</dbReference>
<evidence type="ECO:0000313" key="47">
    <source>
        <dbReference type="Proteomes" id="UP000501690"/>
    </source>
</evidence>
<keyword evidence="21 41" id="KW-0808">Transferase</keyword>
<dbReference type="GO" id="GO:0005524">
    <property type="term" value="F:ATP binding"/>
    <property type="evidence" value="ECO:0007669"/>
    <property type="project" value="UniProtKB-KW"/>
</dbReference>
<dbReference type="InterPro" id="IPR000722">
    <property type="entry name" value="RNA_pol_asu"/>
</dbReference>
<dbReference type="InterPro" id="IPR004100">
    <property type="entry name" value="ATPase_F1/V1/A1_a/bsu_N"/>
</dbReference>
<dbReference type="InterPro" id="IPR007642">
    <property type="entry name" value="RNA_pol_Rpb2_2"/>
</dbReference>
<dbReference type="Gene3D" id="1.20.150.20">
    <property type="entry name" value="ATP synthase alpha/beta chain, C-terminal domain"/>
    <property type="match status" value="1"/>
</dbReference>
<dbReference type="InterPro" id="IPR042102">
    <property type="entry name" value="RNA_pol_Rpb1_3_sf"/>
</dbReference>
<dbReference type="GO" id="GO:0046933">
    <property type="term" value="F:proton-transporting ATP synthase activity, rotational mechanism"/>
    <property type="evidence" value="ECO:0007669"/>
    <property type="project" value="InterPro"/>
</dbReference>
<dbReference type="Pfam" id="PF00562">
    <property type="entry name" value="RNA_pol_Rpb2_6"/>
    <property type="match status" value="1"/>
</dbReference>
<evidence type="ECO:0000256" key="39">
    <source>
        <dbReference type="ARBA" id="ARBA00048552"/>
    </source>
</evidence>
<dbReference type="HAMAP" id="MF_01324">
    <property type="entry name" value="RNApol_bact_RpoC2"/>
    <property type="match status" value="1"/>
</dbReference>
<dbReference type="GO" id="GO:0005743">
    <property type="term" value="C:mitochondrial inner membrane"/>
    <property type="evidence" value="ECO:0007669"/>
    <property type="project" value="UniProtKB-SubCell"/>
</dbReference>
<dbReference type="PRINTS" id="PR00395">
    <property type="entry name" value="RIBOSOMALS2"/>
</dbReference>
<keyword evidence="28" id="KW-0067">ATP-binding</keyword>
<dbReference type="Pfam" id="PF04561">
    <property type="entry name" value="RNA_pol_Rpb2_2"/>
    <property type="match status" value="1"/>
</dbReference>
<dbReference type="Gene3D" id="1.10.132.30">
    <property type="match status" value="1"/>
</dbReference>
<dbReference type="NCBIfam" id="TIGR00962">
    <property type="entry name" value="atpA"/>
    <property type="match status" value="1"/>
</dbReference>
<dbReference type="Gene3D" id="1.10.1790.20">
    <property type="match status" value="1"/>
</dbReference>
<evidence type="ECO:0000256" key="43">
    <source>
        <dbReference type="SAM" id="Coils"/>
    </source>
</evidence>
<dbReference type="EC" id="2.7.7.6" evidence="41"/>
<dbReference type="GO" id="GO:0006351">
    <property type="term" value="P:DNA-templated transcription"/>
    <property type="evidence" value="ECO:0007669"/>
    <property type="project" value="InterPro"/>
</dbReference>
<dbReference type="CDD" id="cd01425">
    <property type="entry name" value="RPS2"/>
    <property type="match status" value="1"/>
</dbReference>
<evidence type="ECO:0000256" key="17">
    <source>
        <dbReference type="ARBA" id="ARBA00022478"/>
    </source>
</evidence>
<comment type="similarity">
    <text evidence="12">In the N-terminal section; belongs to the RNA polymerase beta chain family.</text>
</comment>
<dbReference type="Gene3D" id="3.90.1100.10">
    <property type="match status" value="1"/>
</dbReference>
<evidence type="ECO:0000256" key="29">
    <source>
        <dbReference type="ARBA" id="ARBA00022967"/>
    </source>
</evidence>
<dbReference type="SUPFAM" id="SSF52540">
    <property type="entry name" value="P-loop containing nucleoside triphosphate hydrolases"/>
    <property type="match status" value="1"/>
</dbReference>
<dbReference type="FunFam" id="3.90.1110.10:FF:000009">
    <property type="entry name" value="DNA-directed RNA polymerase subunit beta"/>
    <property type="match status" value="1"/>
</dbReference>
<dbReference type="CDD" id="cd06503">
    <property type="entry name" value="ATP-synt_Fo_b"/>
    <property type="match status" value="1"/>
</dbReference>
<dbReference type="CDD" id="cd18116">
    <property type="entry name" value="ATP-synt_F1_alpha_N"/>
    <property type="match status" value="1"/>
</dbReference>
<comment type="function">
    <text evidence="38">F(1)F(0) ATP synthase produces ATP from ADP in the presence of a proton or sodium gradient. F-type ATPases consist of two structural domains, F(1) containing the extramembraneous catalytic core and F(0) containing the membrane proton channel, linked together by a central stalk and a peripheral stalk. During catalysis, ATP synthesis in the catalytic domain of F(1) is coupled via a rotary mechanism of the central stalk subunits to proton translocation.</text>
</comment>
<dbReference type="CDD" id="cd01132">
    <property type="entry name" value="F1-ATPase_alpha_CD"/>
    <property type="match status" value="1"/>
</dbReference>
<comment type="similarity">
    <text evidence="14">In the C-terminal section; belongs to the RNA polymerase beta' chain family.</text>
</comment>
<dbReference type="PROSITE" id="PS00152">
    <property type="entry name" value="ATPASE_ALPHA_BETA"/>
    <property type="match status" value="1"/>
</dbReference>
<dbReference type="Gene3D" id="2.40.30.20">
    <property type="match status" value="1"/>
</dbReference>
<evidence type="ECO:0000256" key="38">
    <source>
        <dbReference type="ARBA" id="ARBA00025198"/>
    </source>
</evidence>
<dbReference type="Pfam" id="PF02874">
    <property type="entry name" value="ATP-synt_ab_N"/>
    <property type="match status" value="1"/>
</dbReference>
<accession>A0A4D6NNC8</accession>
<evidence type="ECO:0000256" key="12">
    <source>
        <dbReference type="ARBA" id="ARBA00007616"/>
    </source>
</evidence>
<evidence type="ECO:0000256" key="14">
    <source>
        <dbReference type="ARBA" id="ARBA00009839"/>
    </source>
</evidence>
<dbReference type="InterPro" id="IPR037033">
    <property type="entry name" value="DNA-dir_RNAP_su2_hyb_sf"/>
</dbReference>
<dbReference type="PROSITE" id="PS00962">
    <property type="entry name" value="RIBOSOMAL_S2_1"/>
    <property type="match status" value="1"/>
</dbReference>
<evidence type="ECO:0000256" key="3">
    <source>
        <dbReference type="ARBA" id="ARBA00004141"/>
    </source>
</evidence>
<dbReference type="SUPFAM" id="SSF52313">
    <property type="entry name" value="Ribosomal protein S2"/>
    <property type="match status" value="1"/>
</dbReference>
<dbReference type="HAMAP" id="MF_01321">
    <property type="entry name" value="RNApol_bact_RpoB"/>
    <property type="match status" value="1"/>
</dbReference>
<evidence type="ECO:0000256" key="40">
    <source>
        <dbReference type="RuleBase" id="RU003631"/>
    </source>
</evidence>
<keyword evidence="22 44" id="KW-0812">Transmembrane</keyword>
<evidence type="ECO:0000256" key="13">
    <source>
        <dbReference type="ARBA" id="ARBA00008936"/>
    </source>
</evidence>
<dbReference type="Gene3D" id="1.20.120.220">
    <property type="entry name" value="ATP synthase, F0 complex, subunit A"/>
    <property type="match status" value="1"/>
</dbReference>
<dbReference type="Pfam" id="PF00137">
    <property type="entry name" value="ATP-synt_C"/>
    <property type="match status" value="1"/>
</dbReference>
<dbReference type="CDD" id="cd18113">
    <property type="entry name" value="ATP-synt_F1_alpha_C"/>
    <property type="match status" value="1"/>
</dbReference>
<evidence type="ECO:0000256" key="23">
    <source>
        <dbReference type="ARBA" id="ARBA00022695"/>
    </source>
</evidence>
<dbReference type="InterPro" id="IPR023011">
    <property type="entry name" value="ATP_synth_F0_asu_AS"/>
</dbReference>
<dbReference type="NCBIfam" id="TIGR02388">
    <property type="entry name" value="rpoC2_cyan"/>
    <property type="match status" value="1"/>
</dbReference>
<dbReference type="GO" id="GO:0046872">
    <property type="term" value="F:metal ion binding"/>
    <property type="evidence" value="ECO:0007669"/>
    <property type="project" value="UniProtKB-KW"/>
</dbReference>
<evidence type="ECO:0000256" key="32">
    <source>
        <dbReference type="ARBA" id="ARBA00023065"/>
    </source>
</evidence>
<dbReference type="InterPro" id="IPR036121">
    <property type="entry name" value="ATPase_F1/V1/A1_a/bsu_N_sf"/>
</dbReference>
<keyword evidence="16" id="KW-0813">Transport</keyword>
<keyword evidence="33 44" id="KW-0472">Membrane</keyword>
<dbReference type="Pfam" id="PF00623">
    <property type="entry name" value="RNA_pol_Rpb1_2"/>
    <property type="match status" value="2"/>
</dbReference>
<dbReference type="SUPFAM" id="SSF64484">
    <property type="entry name" value="beta and beta-prime subunits of DNA dependent RNA-polymerase"/>
    <property type="match status" value="2"/>
</dbReference>
<evidence type="ECO:0000256" key="21">
    <source>
        <dbReference type="ARBA" id="ARBA00022679"/>
    </source>
</evidence>
<dbReference type="InterPro" id="IPR038120">
    <property type="entry name" value="Rpb1_funnel_sf"/>
</dbReference>
<keyword evidence="37" id="KW-0066">ATP synthesis</keyword>
<dbReference type="FunFam" id="1.20.150.20:FF:000001">
    <property type="entry name" value="ATP synthase subunit alpha"/>
    <property type="match status" value="1"/>
</dbReference>
<feature type="transmembrane region" description="Helical" evidence="44">
    <location>
        <begin position="3422"/>
        <end position="3446"/>
    </location>
</feature>
<dbReference type="Gene3D" id="1.10.274.100">
    <property type="entry name" value="RNA polymerase Rpb1, domain 3"/>
    <property type="match status" value="1"/>
</dbReference>
<dbReference type="PROSITE" id="PS00449">
    <property type="entry name" value="ATPASE_A"/>
    <property type="match status" value="1"/>
</dbReference>